<dbReference type="EMBL" id="MTKT01005384">
    <property type="protein sequence ID" value="OWM67528.1"/>
    <property type="molecule type" value="Genomic_DNA"/>
</dbReference>
<dbReference type="Pfam" id="PF04646">
    <property type="entry name" value="DUF604"/>
    <property type="match status" value="1"/>
</dbReference>
<reference evidence="1" key="2">
    <citation type="submission" date="2017-06" db="EMBL/GenBank/DDBJ databases">
        <title>The pomegranate genome and the genomics of punicalagin biosynthesis.</title>
        <authorList>
            <person name="Xu C."/>
        </authorList>
    </citation>
    <scope>NUCLEOTIDE SEQUENCE [LARGE SCALE GENOMIC DNA]</scope>
    <source>
        <tissue evidence="1">Fresh leaf</tissue>
    </source>
</reference>
<reference evidence="2" key="1">
    <citation type="journal article" date="2017" name="Plant J.">
        <title>The pomegranate (Punica granatum L.) genome and the genomics of punicalagin biosynthesis.</title>
        <authorList>
            <person name="Qin G."/>
            <person name="Xu C."/>
            <person name="Ming R."/>
            <person name="Tang H."/>
            <person name="Guyot R."/>
            <person name="Kramer E.M."/>
            <person name="Hu Y."/>
            <person name="Yi X."/>
            <person name="Qi Y."/>
            <person name="Xu X."/>
            <person name="Gao Z."/>
            <person name="Pan H."/>
            <person name="Jian J."/>
            <person name="Tian Y."/>
            <person name="Yue Z."/>
            <person name="Xu Y."/>
        </authorList>
    </citation>
    <scope>NUCLEOTIDE SEQUENCE [LARGE SCALE GENOMIC DNA]</scope>
    <source>
        <strain evidence="2">cv. Dabenzi</strain>
    </source>
</reference>
<proteinExistence type="predicted"/>
<name>A0A218W4Y4_PUNGR</name>
<dbReference type="Proteomes" id="UP000515151">
    <property type="component" value="Chromosome 4"/>
</dbReference>
<sequence length="485" mass="55819">MSLQTYQLMVKQRFSQLLPGGPSRAMAVSGLLLLLFYVFSFNYWSSQDHSDLHLPFAHKWRAWSSGGTNTDPPTNLSHIVFGIVGSLKTWKGRKAYLESWWRPNISRGYLFLDGRPDNESLCPYTCPQILINEDIRKWKIYPLLKYPVSVRVAWSIVEAFRQGDNDVRWYVIADDDTVLFMDNIVQVLSKYDHTKYYYLGASSESILSNVYMSFEMGFGGAGFALSYPLVVAMAKKLDGCIKRYPNMWSDHLIYICILDLGVAISRQKGFHQIDLHDNIAGFLSSHPQSPILSLHHINVVDPIFPSMNRSESISHLMKPAGVDQSRLLQQTICYQREKNWSISVSWGYSVHIYETAVPRYVLQMPIETFRPWIKNAKWPMFMFNTRPAKNDPCETPHWFFFESIESENKDVFVTTYTRAEKRRLSPCSLGRNHSADRINRVQVFSPVKTRLEAGRAECCDVVSLSDNTTTVRIRPCMEAEEIAIV</sequence>
<dbReference type="RefSeq" id="XP_031390896.1">
    <property type="nucleotide sequence ID" value="XM_031535036.1"/>
</dbReference>
<accession>A0A218W4Y4</accession>
<organism evidence="1 2">
    <name type="scientific">Punica granatum</name>
    <name type="common">Pomegranate</name>
    <dbReference type="NCBI Taxonomy" id="22663"/>
    <lineage>
        <taxon>Eukaryota</taxon>
        <taxon>Viridiplantae</taxon>
        <taxon>Streptophyta</taxon>
        <taxon>Embryophyta</taxon>
        <taxon>Tracheophyta</taxon>
        <taxon>Spermatophyta</taxon>
        <taxon>Magnoliopsida</taxon>
        <taxon>eudicotyledons</taxon>
        <taxon>Gunneridae</taxon>
        <taxon>Pentapetalae</taxon>
        <taxon>rosids</taxon>
        <taxon>malvids</taxon>
        <taxon>Myrtales</taxon>
        <taxon>Lythraceae</taxon>
        <taxon>Punica</taxon>
    </lineage>
</organism>
<reference evidence="4" key="4">
    <citation type="submission" date="2025-04" db="UniProtKB">
        <authorList>
            <consortium name="RefSeq"/>
        </authorList>
    </citation>
    <scope>IDENTIFICATION</scope>
    <source>
        <tissue evidence="4">Leaf</tissue>
    </source>
</reference>
<evidence type="ECO:0000313" key="2">
    <source>
        <dbReference type="Proteomes" id="UP000197138"/>
    </source>
</evidence>
<dbReference type="OrthoDB" id="414175at2759"/>
<evidence type="ECO:0000313" key="4">
    <source>
        <dbReference type="RefSeq" id="XP_031390896.1"/>
    </source>
</evidence>
<evidence type="ECO:0000313" key="1">
    <source>
        <dbReference type="EMBL" id="OWM67528.1"/>
    </source>
</evidence>
<dbReference type="AlphaFoldDB" id="A0A218W4Y4"/>
<dbReference type="PANTHER" id="PTHR10811">
    <property type="entry name" value="FRINGE-RELATED"/>
    <property type="match status" value="1"/>
</dbReference>
<keyword evidence="3" id="KW-1185">Reference proteome</keyword>
<reference evidence="3" key="3">
    <citation type="journal article" date="2020" name="Plant Biotechnol. J.">
        <title>The pomegranate (Punica granatum L.) draft genome dissects genetic divergence between soft- and hard-seeded cultivars.</title>
        <authorList>
            <person name="Luo X."/>
            <person name="Li H."/>
            <person name="Wu Z."/>
            <person name="Yao W."/>
            <person name="Zhao P."/>
            <person name="Cao D."/>
            <person name="Yu H."/>
            <person name="Li K."/>
            <person name="Poudel K."/>
            <person name="Zhao D."/>
            <person name="Zhang F."/>
            <person name="Xia X."/>
            <person name="Chen L."/>
            <person name="Wang Q."/>
            <person name="Jing D."/>
            <person name="Cao S."/>
        </authorList>
    </citation>
    <scope>NUCLEOTIDE SEQUENCE [LARGE SCALE GENOMIC DNA]</scope>
</reference>
<evidence type="ECO:0000313" key="3">
    <source>
        <dbReference type="Proteomes" id="UP000515151"/>
    </source>
</evidence>
<gene>
    <name evidence="4" type="primary">LOC116203347</name>
    <name evidence="1" type="ORF">CDL15_Pgr028391</name>
</gene>
<dbReference type="Proteomes" id="UP000197138">
    <property type="component" value="Unassembled WGS sequence"/>
</dbReference>
<dbReference type="Gene3D" id="3.90.550.50">
    <property type="match status" value="1"/>
</dbReference>
<protein>
    <submittedName>
        <fullName evidence="4">Uncharacterized protein LOC116203347</fullName>
    </submittedName>
</protein>
<dbReference type="GeneID" id="116203347"/>
<dbReference type="InterPro" id="IPR006740">
    <property type="entry name" value="DUF604"/>
</dbReference>